<dbReference type="AlphaFoldDB" id="A0A250L3A5"/>
<gene>
    <name evidence="1" type="ORF">BCCH1_15110</name>
</gene>
<proteinExistence type="predicted"/>
<organism evidence="1">
    <name type="scientific">Burkholderia contaminans</name>
    <dbReference type="NCBI Taxonomy" id="488447"/>
    <lineage>
        <taxon>Bacteria</taxon>
        <taxon>Pseudomonadati</taxon>
        <taxon>Pseudomonadota</taxon>
        <taxon>Betaproteobacteria</taxon>
        <taxon>Burkholderiales</taxon>
        <taxon>Burkholderiaceae</taxon>
        <taxon>Burkholderia</taxon>
        <taxon>Burkholderia cepacia complex</taxon>
    </lineage>
</organism>
<dbReference type="EMBL" id="AP018357">
    <property type="protein sequence ID" value="BBA39090.1"/>
    <property type="molecule type" value="Genomic_DNA"/>
</dbReference>
<reference evidence="1" key="1">
    <citation type="journal article" date="2016" name="Biosci. Biotechnol. Biochem.">
        <title>Bioconversion of AHX to AOH by resting cells of Burkholderia contaminans CH-1.</title>
        <authorList>
            <person name="Choi J.H."/>
            <person name="Kikuchi A."/>
            <person name="Pumkaeo P."/>
            <person name="Hirai H."/>
            <person name="Tokuyama S."/>
            <person name="Kawagishi H."/>
        </authorList>
    </citation>
    <scope>NUCLEOTIDE SEQUENCE</scope>
    <source>
        <strain evidence="1">CH-1</strain>
    </source>
</reference>
<accession>A0A250L3A5</accession>
<evidence type="ECO:0000313" key="1">
    <source>
        <dbReference type="EMBL" id="BBA39090.1"/>
    </source>
</evidence>
<protein>
    <recommendedName>
        <fullName evidence="2">Metal ABC transporter ATPase</fullName>
    </recommendedName>
</protein>
<evidence type="ECO:0008006" key="2">
    <source>
        <dbReference type="Google" id="ProtNLM"/>
    </source>
</evidence>
<sequence length="131" mass="13770">MQGGRRAGGPVRRHDMGVGMQIACLGFAGTAAVEAEAGAQLVRLERFRALITGCHLTIESLAAADGARCYDARLDLVTHDTARWPLPPCVGDDMDDVLRRVFTQAEQVLIACQAAGARVGLRNAAAGGAVR</sequence>
<name>A0A250L3A5_9BURK</name>
<reference evidence="1" key="2">
    <citation type="journal article" date="2017" name="Genome Announc.">
        <title>High-Quality Draft Genome Sequence of Burkholderia contaminans CH-1, a Gram-Negative Bacterium That Metabolizes 2-Azahypoxanthine, a Plant Growth-Regulating Compound.</title>
        <authorList>
            <person name="Choi J.-H."/>
            <person name="Sugiura H."/>
            <person name="Moriuchi R."/>
            <person name="Kawagishi H."/>
            <person name="Dohra H."/>
        </authorList>
    </citation>
    <scope>NUCLEOTIDE SEQUENCE</scope>
    <source>
        <strain evidence="1">CH-1</strain>
    </source>
</reference>